<dbReference type="PROSITE" id="PS50956">
    <property type="entry name" value="HTH_ASNC_2"/>
    <property type="match status" value="1"/>
</dbReference>
<organism evidence="5 6">
    <name type="scientific">Isoptericola halotolerans</name>
    <dbReference type="NCBI Taxonomy" id="300560"/>
    <lineage>
        <taxon>Bacteria</taxon>
        <taxon>Bacillati</taxon>
        <taxon>Actinomycetota</taxon>
        <taxon>Actinomycetes</taxon>
        <taxon>Micrococcales</taxon>
        <taxon>Promicromonosporaceae</taxon>
        <taxon>Isoptericola</taxon>
    </lineage>
</organism>
<dbReference type="EMBL" id="JABEZU010000001">
    <property type="protein sequence ID" value="NOV96369.1"/>
    <property type="molecule type" value="Genomic_DNA"/>
</dbReference>
<proteinExistence type="predicted"/>
<reference evidence="5 6" key="1">
    <citation type="submission" date="2020-05" db="EMBL/GenBank/DDBJ databases">
        <title>Genomic Encyclopedia of Type Strains, Phase III (KMG-III): the genomes of soil and plant-associated and newly described type strains.</title>
        <authorList>
            <person name="Whitman W."/>
        </authorList>
    </citation>
    <scope>NUCLEOTIDE SEQUENCE [LARGE SCALE GENOMIC DNA]</scope>
    <source>
        <strain evidence="5 6">KCTC 19046</strain>
    </source>
</reference>
<dbReference type="PRINTS" id="PR00033">
    <property type="entry name" value="HTHASNC"/>
</dbReference>
<dbReference type="PANTHER" id="PTHR30154">
    <property type="entry name" value="LEUCINE-RESPONSIVE REGULATORY PROTEIN"/>
    <property type="match status" value="1"/>
</dbReference>
<dbReference type="Pfam" id="PF01037">
    <property type="entry name" value="AsnC_trans_reg"/>
    <property type="match status" value="1"/>
</dbReference>
<protein>
    <submittedName>
        <fullName evidence="5">Lrp/AsnC family leucine-responsive transcriptional regulator</fullName>
    </submittedName>
</protein>
<dbReference type="InterPro" id="IPR019887">
    <property type="entry name" value="Tscrpt_reg_AsnC/Lrp_C"/>
</dbReference>
<evidence type="ECO:0000256" key="1">
    <source>
        <dbReference type="ARBA" id="ARBA00023015"/>
    </source>
</evidence>
<dbReference type="InterPro" id="IPR019885">
    <property type="entry name" value="Tscrpt_reg_HTH_AsnC-type_CS"/>
</dbReference>
<dbReference type="Gene3D" id="1.10.10.10">
    <property type="entry name" value="Winged helix-like DNA-binding domain superfamily/Winged helix DNA-binding domain"/>
    <property type="match status" value="1"/>
</dbReference>
<dbReference type="InterPro" id="IPR019888">
    <property type="entry name" value="Tscrpt_reg_AsnC-like"/>
</dbReference>
<dbReference type="Proteomes" id="UP000757540">
    <property type="component" value="Unassembled WGS sequence"/>
</dbReference>
<evidence type="ECO:0000313" key="6">
    <source>
        <dbReference type="Proteomes" id="UP000757540"/>
    </source>
</evidence>
<dbReference type="InterPro" id="IPR011008">
    <property type="entry name" value="Dimeric_a/b-barrel"/>
</dbReference>
<name>A0ABX2A121_9MICO</name>
<keyword evidence="6" id="KW-1185">Reference proteome</keyword>
<evidence type="ECO:0000256" key="2">
    <source>
        <dbReference type="ARBA" id="ARBA00023125"/>
    </source>
</evidence>
<dbReference type="SMART" id="SM00344">
    <property type="entry name" value="HTH_ASNC"/>
    <property type="match status" value="1"/>
</dbReference>
<dbReference type="SUPFAM" id="SSF54909">
    <property type="entry name" value="Dimeric alpha+beta barrel"/>
    <property type="match status" value="1"/>
</dbReference>
<keyword evidence="3" id="KW-0804">Transcription</keyword>
<comment type="caution">
    <text evidence="5">The sequence shown here is derived from an EMBL/GenBank/DDBJ whole genome shotgun (WGS) entry which is preliminary data.</text>
</comment>
<evidence type="ECO:0000313" key="5">
    <source>
        <dbReference type="EMBL" id="NOV96369.1"/>
    </source>
</evidence>
<gene>
    <name evidence="5" type="ORF">HDG69_000922</name>
</gene>
<sequence>MNAIDQKITDILAIDGRISFAALGREIGLSTNATAARVRRLENDGAILGYRAILSDLTPSSAPRRGTTLEAFVDVRLRPDQDSDAFLALARNEPCVRDAVHVTGPYDYLLHVHVEDTAQLDTLLRRLKRSAGAGQTQTRLALRATAG</sequence>
<evidence type="ECO:0000256" key="3">
    <source>
        <dbReference type="ARBA" id="ARBA00023163"/>
    </source>
</evidence>
<accession>A0ABX2A121</accession>
<dbReference type="InterPro" id="IPR000485">
    <property type="entry name" value="AsnC-type_HTH_dom"/>
</dbReference>
<evidence type="ECO:0000259" key="4">
    <source>
        <dbReference type="PROSITE" id="PS50956"/>
    </source>
</evidence>
<dbReference type="Gene3D" id="3.30.70.920">
    <property type="match status" value="1"/>
</dbReference>
<dbReference type="InterPro" id="IPR036390">
    <property type="entry name" value="WH_DNA-bd_sf"/>
</dbReference>
<feature type="domain" description="HTH asnC-type" evidence="4">
    <location>
        <begin position="1"/>
        <end position="55"/>
    </location>
</feature>
<dbReference type="SUPFAM" id="SSF46785">
    <property type="entry name" value="Winged helix' DNA-binding domain"/>
    <property type="match status" value="1"/>
</dbReference>
<keyword evidence="1" id="KW-0805">Transcription regulation</keyword>
<dbReference type="Pfam" id="PF13404">
    <property type="entry name" value="HTH_AsnC-type"/>
    <property type="match status" value="1"/>
</dbReference>
<dbReference type="PROSITE" id="PS00519">
    <property type="entry name" value="HTH_ASNC_1"/>
    <property type="match status" value="1"/>
</dbReference>
<dbReference type="PANTHER" id="PTHR30154:SF34">
    <property type="entry name" value="TRANSCRIPTIONAL REGULATOR AZLB"/>
    <property type="match status" value="1"/>
</dbReference>
<dbReference type="InterPro" id="IPR036388">
    <property type="entry name" value="WH-like_DNA-bd_sf"/>
</dbReference>
<keyword evidence="2" id="KW-0238">DNA-binding</keyword>